<dbReference type="Pfam" id="PF00560">
    <property type="entry name" value="LRR_1"/>
    <property type="match status" value="2"/>
</dbReference>
<keyword evidence="3" id="KW-1133">Transmembrane helix</keyword>
<dbReference type="Pfam" id="PF13855">
    <property type="entry name" value="LRR_8"/>
    <property type="match status" value="2"/>
</dbReference>
<dbReference type="SMART" id="SM00365">
    <property type="entry name" value="LRR_SD22"/>
    <property type="match status" value="5"/>
</dbReference>
<dbReference type="Gene3D" id="3.80.10.10">
    <property type="entry name" value="Ribonuclease Inhibitor"/>
    <property type="match status" value="4"/>
</dbReference>
<dbReference type="AlphaFoldDB" id="A0A6J3KDY1"/>
<dbReference type="InterPro" id="IPR003591">
    <property type="entry name" value="Leu-rich_rpt_typical-subtyp"/>
</dbReference>
<keyword evidence="1" id="KW-0433">Leucine-rich repeat</keyword>
<evidence type="ECO:0000313" key="6">
    <source>
        <dbReference type="RefSeq" id="XP_033350209.1"/>
    </source>
</evidence>
<feature type="signal peptide" evidence="4">
    <location>
        <begin position="1"/>
        <end position="21"/>
    </location>
</feature>
<dbReference type="PANTHER" id="PTHR24366:SF96">
    <property type="entry name" value="LEUCINE RICH REPEAT CONTAINING 53"/>
    <property type="match status" value="1"/>
</dbReference>
<accession>A0A6J3KDY1</accession>
<dbReference type="KEGG" id="bvk:117233757"/>
<sequence length="549" mass="62422">MIIYLNLIGLCFSLIIQSSICDICSTCSCTILMNKEQEINCHGKYLGNNDMFNFDLLTLDNYQVLNKLVLSKNNIVNLPTNLLKKLQSLRSLDLSENIIKEIYTTMFIDLNNLEDLNLSKNALRIFDDSLLEVLPALLSLDLSYNHINSIEYLMNKTTTKINTLDLSHNNISSLSKTFLESLINLQYLDLSFNRIHSLEDCSLTVLNSLKAIHINNNFIVTLNMQALPKTLIELHSGYNQISEILYNLDYTEVLNLQHNNISELHANIITDNLQHLNISGNMLSSFPNVISENLKVLDISNNKLTYIPEVISIKNFPLLFQFDVSQNPIENLTISSDLKLNSFIASKMSMLKAIDEGTLANLRPPSNGCIHLTISNNKMLSFIHKDALRHMTLCSLDLSNNQLSYVAKELVVRNNNSMIYSVNLQRNPFKCDCTLQWMLSDLVPQLYSIQPHLLDDLRCASPPEISNIRMVHWYGWKDKIFCVDTSVFKENLAMNVANVMSNEVVHFDSSTGLLVVVGIATTVLTLLIVGGILWTQRIAIRRRRVNRKF</sequence>
<evidence type="ECO:0000256" key="2">
    <source>
        <dbReference type="ARBA" id="ARBA00022737"/>
    </source>
</evidence>
<dbReference type="Proteomes" id="UP000504631">
    <property type="component" value="Unplaced"/>
</dbReference>
<dbReference type="PANTHER" id="PTHR24366">
    <property type="entry name" value="IG(IMMUNOGLOBULIN) AND LRR(LEUCINE RICH REPEAT) DOMAINS"/>
    <property type="match status" value="1"/>
</dbReference>
<keyword evidence="4" id="KW-0732">Signal</keyword>
<feature type="chain" id="PRO_5026983657" evidence="4">
    <location>
        <begin position="22"/>
        <end position="549"/>
    </location>
</feature>
<keyword evidence="3" id="KW-0812">Transmembrane</keyword>
<evidence type="ECO:0000256" key="4">
    <source>
        <dbReference type="SAM" id="SignalP"/>
    </source>
</evidence>
<dbReference type="SUPFAM" id="SSF52058">
    <property type="entry name" value="L domain-like"/>
    <property type="match status" value="2"/>
</dbReference>
<dbReference type="RefSeq" id="XP_033350209.1">
    <property type="nucleotide sequence ID" value="XM_033494318.1"/>
</dbReference>
<keyword evidence="2" id="KW-0677">Repeat</keyword>
<dbReference type="PROSITE" id="PS51450">
    <property type="entry name" value="LRR"/>
    <property type="match status" value="5"/>
</dbReference>
<keyword evidence="3" id="KW-0472">Membrane</keyword>
<gene>
    <name evidence="6" type="primary">LOC117233757</name>
</gene>
<protein>
    <submittedName>
        <fullName evidence="6">Toll-like receptor Tollo</fullName>
    </submittedName>
</protein>
<evidence type="ECO:0000256" key="1">
    <source>
        <dbReference type="ARBA" id="ARBA00022614"/>
    </source>
</evidence>
<keyword evidence="5" id="KW-1185">Reference proteome</keyword>
<dbReference type="GeneID" id="117233757"/>
<name>A0A6J3KDY1_9HYME</name>
<proteinExistence type="predicted"/>
<dbReference type="InterPro" id="IPR032675">
    <property type="entry name" value="LRR_dom_sf"/>
</dbReference>
<organism evidence="5 6">
    <name type="scientific">Bombus vosnesenskii</name>
    <dbReference type="NCBI Taxonomy" id="207650"/>
    <lineage>
        <taxon>Eukaryota</taxon>
        <taxon>Metazoa</taxon>
        <taxon>Ecdysozoa</taxon>
        <taxon>Arthropoda</taxon>
        <taxon>Hexapoda</taxon>
        <taxon>Insecta</taxon>
        <taxon>Pterygota</taxon>
        <taxon>Neoptera</taxon>
        <taxon>Endopterygota</taxon>
        <taxon>Hymenoptera</taxon>
        <taxon>Apocrita</taxon>
        <taxon>Aculeata</taxon>
        <taxon>Apoidea</taxon>
        <taxon>Anthophila</taxon>
        <taxon>Apidae</taxon>
        <taxon>Bombus</taxon>
        <taxon>Pyrobombus</taxon>
    </lineage>
</organism>
<evidence type="ECO:0000313" key="5">
    <source>
        <dbReference type="Proteomes" id="UP000504631"/>
    </source>
</evidence>
<dbReference type="InterPro" id="IPR001611">
    <property type="entry name" value="Leu-rich_rpt"/>
</dbReference>
<dbReference type="SMART" id="SM00369">
    <property type="entry name" value="LRR_TYP"/>
    <property type="match status" value="10"/>
</dbReference>
<feature type="transmembrane region" description="Helical" evidence="3">
    <location>
        <begin position="512"/>
        <end position="534"/>
    </location>
</feature>
<evidence type="ECO:0000256" key="3">
    <source>
        <dbReference type="SAM" id="Phobius"/>
    </source>
</evidence>
<dbReference type="PRINTS" id="PR00019">
    <property type="entry name" value="LEURICHRPT"/>
</dbReference>
<reference evidence="6" key="1">
    <citation type="submission" date="2025-08" db="UniProtKB">
        <authorList>
            <consortium name="RefSeq"/>
        </authorList>
    </citation>
    <scope>IDENTIFICATION</scope>
    <source>
        <tissue evidence="6">Muscle</tissue>
    </source>
</reference>